<protein>
    <submittedName>
        <fullName evidence="2">Uncharacterized protein</fullName>
    </submittedName>
</protein>
<accession>A0ABP8RJK8</accession>
<organism evidence="2 3">
    <name type="scientific">Mycobacterium paraffinicum</name>
    <dbReference type="NCBI Taxonomy" id="53378"/>
    <lineage>
        <taxon>Bacteria</taxon>
        <taxon>Bacillati</taxon>
        <taxon>Actinomycetota</taxon>
        <taxon>Actinomycetes</taxon>
        <taxon>Mycobacteriales</taxon>
        <taxon>Mycobacteriaceae</taxon>
        <taxon>Mycobacterium</taxon>
    </lineage>
</organism>
<proteinExistence type="predicted"/>
<dbReference type="Proteomes" id="UP001501417">
    <property type="component" value="Unassembled WGS sequence"/>
</dbReference>
<reference evidence="3" key="1">
    <citation type="journal article" date="2019" name="Int. J. Syst. Evol. Microbiol.">
        <title>The Global Catalogue of Microorganisms (GCM) 10K type strain sequencing project: providing services to taxonomists for standard genome sequencing and annotation.</title>
        <authorList>
            <consortium name="The Broad Institute Genomics Platform"/>
            <consortium name="The Broad Institute Genome Sequencing Center for Infectious Disease"/>
            <person name="Wu L."/>
            <person name="Ma J."/>
        </authorList>
    </citation>
    <scope>NUCLEOTIDE SEQUENCE [LARGE SCALE GENOMIC DNA]</scope>
    <source>
        <strain evidence="3">JCM 17782</strain>
    </source>
</reference>
<comment type="caution">
    <text evidence="2">The sequence shown here is derived from an EMBL/GenBank/DDBJ whole genome shotgun (WGS) entry which is preliminary data.</text>
</comment>
<evidence type="ECO:0000256" key="1">
    <source>
        <dbReference type="SAM" id="MobiDB-lite"/>
    </source>
</evidence>
<keyword evidence="3" id="KW-1185">Reference proteome</keyword>
<evidence type="ECO:0000313" key="3">
    <source>
        <dbReference type="Proteomes" id="UP001501417"/>
    </source>
</evidence>
<name>A0ABP8RJK8_9MYCO</name>
<dbReference type="EMBL" id="BAABGF010000030">
    <property type="protein sequence ID" value="GAA4540400.1"/>
    <property type="molecule type" value="Genomic_DNA"/>
</dbReference>
<gene>
    <name evidence="2" type="ORF">GCM10023161_21220</name>
</gene>
<evidence type="ECO:0000313" key="2">
    <source>
        <dbReference type="EMBL" id="GAA4540400.1"/>
    </source>
</evidence>
<sequence length="86" mass="9358">MDQPGQRQVNLFHFEQVELLTKTAQANQFLFGEGQRRRHAKRAPLLSVELHIGARLAKPRHGASVAGADAPPTAGLAKPSLDRLAP</sequence>
<feature type="region of interest" description="Disordered" evidence="1">
    <location>
        <begin position="59"/>
        <end position="86"/>
    </location>
</feature>